<accession>A0A4V4JWH3</accession>
<gene>
    <name evidence="1" type="ORF">D6D01_03537</name>
</gene>
<reference evidence="1 2" key="1">
    <citation type="submission" date="2018-10" db="EMBL/GenBank/DDBJ databases">
        <title>Fifty Aureobasidium pullulans genomes reveal a recombining polyextremotolerant generalist.</title>
        <authorList>
            <person name="Gostincar C."/>
            <person name="Turk M."/>
            <person name="Zajc J."/>
            <person name="Gunde-Cimerman N."/>
        </authorList>
    </citation>
    <scope>NUCLEOTIDE SEQUENCE [LARGE SCALE GENOMIC DNA]</scope>
    <source>
        <strain evidence="1 2">EXF-6604</strain>
    </source>
</reference>
<organism evidence="1 2">
    <name type="scientific">Aureobasidium pullulans</name>
    <name type="common">Black yeast</name>
    <name type="synonym">Pullularia pullulans</name>
    <dbReference type="NCBI Taxonomy" id="5580"/>
    <lineage>
        <taxon>Eukaryota</taxon>
        <taxon>Fungi</taxon>
        <taxon>Dikarya</taxon>
        <taxon>Ascomycota</taxon>
        <taxon>Pezizomycotina</taxon>
        <taxon>Dothideomycetes</taxon>
        <taxon>Dothideomycetidae</taxon>
        <taxon>Dothideales</taxon>
        <taxon>Saccotheciaceae</taxon>
        <taxon>Aureobasidium</taxon>
    </lineage>
</organism>
<comment type="caution">
    <text evidence="1">The sequence shown here is derived from an EMBL/GenBank/DDBJ whole genome shotgun (WGS) entry which is preliminary data.</text>
</comment>
<protein>
    <submittedName>
        <fullName evidence="1">Uncharacterized protein</fullName>
    </submittedName>
</protein>
<proteinExistence type="predicted"/>
<dbReference type="Proteomes" id="UP000306584">
    <property type="component" value="Unassembled WGS sequence"/>
</dbReference>
<sequence length="100" mass="11329">MTKRQQFIICLILQSKLLSPSCCRNLLFTTFIYSPNDHFSITIALPPGGGGPVEWRQLVFGTPWQQPKVLGSIHGFDGLRVLTLHQLKEMKPLIWLLSPL</sequence>
<name>A0A4V4JWH3_AURPU</name>
<evidence type="ECO:0000313" key="2">
    <source>
        <dbReference type="Proteomes" id="UP000306584"/>
    </source>
</evidence>
<dbReference type="AlphaFoldDB" id="A0A4V4JWH3"/>
<dbReference type="EMBL" id="QZBD01000100">
    <property type="protein sequence ID" value="THY29463.1"/>
    <property type="molecule type" value="Genomic_DNA"/>
</dbReference>
<evidence type="ECO:0000313" key="1">
    <source>
        <dbReference type="EMBL" id="THY29463.1"/>
    </source>
</evidence>